<comment type="similarity">
    <text evidence="1 7">Belongs to the glycosyl hydrolase 4 family.</text>
</comment>
<evidence type="ECO:0000313" key="10">
    <source>
        <dbReference type="Proteomes" id="UP001183176"/>
    </source>
</evidence>
<evidence type="ECO:0000256" key="6">
    <source>
        <dbReference type="ARBA" id="ARBA00023295"/>
    </source>
</evidence>
<dbReference type="RefSeq" id="WP_311423503.1">
    <property type="nucleotide sequence ID" value="NZ_JAVREH010000017.1"/>
</dbReference>
<name>A0ABU2JBI7_9ACTN</name>
<dbReference type="Gene3D" id="3.40.50.720">
    <property type="entry name" value="NAD(P)-binding Rossmann-like Domain"/>
    <property type="match status" value="1"/>
</dbReference>
<reference evidence="10" key="1">
    <citation type="submission" date="2023-07" db="EMBL/GenBank/DDBJ databases">
        <title>30 novel species of actinomycetes from the DSMZ collection.</title>
        <authorList>
            <person name="Nouioui I."/>
        </authorList>
    </citation>
    <scope>NUCLEOTIDE SEQUENCE [LARGE SCALE GENOMIC DNA]</scope>
    <source>
        <strain evidence="10">DSM 44399</strain>
    </source>
</reference>
<gene>
    <name evidence="9" type="ORF">RM423_13225</name>
</gene>
<dbReference type="PRINTS" id="PR00732">
    <property type="entry name" value="GLHYDRLASE4"/>
</dbReference>
<evidence type="ECO:0000256" key="3">
    <source>
        <dbReference type="ARBA" id="ARBA00022801"/>
    </source>
</evidence>
<evidence type="ECO:0000256" key="4">
    <source>
        <dbReference type="ARBA" id="ARBA00023027"/>
    </source>
</evidence>
<keyword evidence="3 7" id="KW-0378">Hydrolase</keyword>
<evidence type="ECO:0000256" key="2">
    <source>
        <dbReference type="ARBA" id="ARBA00022723"/>
    </source>
</evidence>
<evidence type="ECO:0000259" key="8">
    <source>
        <dbReference type="Pfam" id="PF11975"/>
    </source>
</evidence>
<keyword evidence="6 7" id="KW-0326">Glycosidase</keyword>
<dbReference type="InterPro" id="IPR001088">
    <property type="entry name" value="Glyco_hydro_4"/>
</dbReference>
<comment type="caution">
    <text evidence="9">The sequence shown here is derived from an EMBL/GenBank/DDBJ whole genome shotgun (WGS) entry which is preliminary data.</text>
</comment>
<organism evidence="9 10">
    <name type="scientific">Jatrophihabitans lederbergiae</name>
    <dbReference type="NCBI Taxonomy" id="3075547"/>
    <lineage>
        <taxon>Bacteria</taxon>
        <taxon>Bacillati</taxon>
        <taxon>Actinomycetota</taxon>
        <taxon>Actinomycetes</taxon>
        <taxon>Jatrophihabitantales</taxon>
        <taxon>Jatrophihabitantaceae</taxon>
        <taxon>Jatrophihabitans</taxon>
    </lineage>
</organism>
<dbReference type="EMBL" id="JAVREH010000017">
    <property type="protein sequence ID" value="MDT0262352.1"/>
    <property type="molecule type" value="Genomic_DNA"/>
</dbReference>
<dbReference type="InterPro" id="IPR019802">
    <property type="entry name" value="GlycHydrolase_4_CS"/>
</dbReference>
<comment type="cofactor">
    <cofactor evidence="7">
        <name>NAD(+)</name>
        <dbReference type="ChEBI" id="CHEBI:57540"/>
    </cofactor>
    <text evidence="7">Binds 1 NAD(+) per subunit.</text>
</comment>
<dbReference type="Proteomes" id="UP001183176">
    <property type="component" value="Unassembled WGS sequence"/>
</dbReference>
<protein>
    <recommendedName>
        <fullName evidence="8">Glycosyl hydrolase family 4 C-terminal domain-containing protein</fullName>
    </recommendedName>
</protein>
<proteinExistence type="inferred from homology"/>
<keyword evidence="5" id="KW-0464">Manganese</keyword>
<evidence type="ECO:0000313" key="9">
    <source>
        <dbReference type="EMBL" id="MDT0262352.1"/>
    </source>
</evidence>
<evidence type="ECO:0000256" key="7">
    <source>
        <dbReference type="RuleBase" id="RU361152"/>
    </source>
</evidence>
<dbReference type="InterPro" id="IPR015955">
    <property type="entry name" value="Lactate_DH/Glyco_Ohase_4_C"/>
</dbReference>
<dbReference type="PANTHER" id="PTHR32092:SF5">
    <property type="entry name" value="6-PHOSPHO-BETA-GLUCOSIDASE"/>
    <property type="match status" value="1"/>
</dbReference>
<dbReference type="PANTHER" id="PTHR32092">
    <property type="entry name" value="6-PHOSPHO-BETA-GLUCOSIDASE-RELATED"/>
    <property type="match status" value="1"/>
</dbReference>
<dbReference type="SUPFAM" id="SSF56327">
    <property type="entry name" value="LDH C-terminal domain-like"/>
    <property type="match status" value="1"/>
</dbReference>
<keyword evidence="10" id="KW-1185">Reference proteome</keyword>
<dbReference type="Gene3D" id="3.90.110.10">
    <property type="entry name" value="Lactate dehydrogenase/glycoside hydrolase, family 4, C-terminal"/>
    <property type="match status" value="1"/>
</dbReference>
<keyword evidence="4 7" id="KW-0520">NAD</keyword>
<sequence length="438" mass="46626">MRLVILGGGGFRVPLVHRALTRRAGLGVDEVVLHDVDARRLAAIADVLQPAPEVRIRATTSLADALPGADFVFSAIRVGGAEGRVRDERRALGVGVLGQETVGAGGLAYGMRTLPVALAVARAIAELAPDAWLINFTNPAGMITEASRTVLGDRVIGICDSPVGLVRRACRAVGLSESDAEADYVGINHLGWLRSLNHSGQDVLPRLLADDRTLDSFEEGRLFGADLLRALGSIPNEYLYYYYQNAEVLTALREGRTRGEFLRDKQAGFYAAAAADPPRAPELWEATRRRREESYLAEARGDDQPRDEQDLSGGGYEEVALDLMTALSGGQPSRLIVNVANGATLPQLPADLVIETACTVDASGARPLPVAPLTLHQLGLVAAVRAAERGAIEAVTGSSRQAALRSFAIHPLVGSERIAHALLDDLLLADPRLAAVLN</sequence>
<dbReference type="InterPro" id="IPR036291">
    <property type="entry name" value="NAD(P)-bd_dom_sf"/>
</dbReference>
<dbReference type="PROSITE" id="PS01324">
    <property type="entry name" value="GLYCOSYL_HYDROL_F4"/>
    <property type="match status" value="1"/>
</dbReference>
<accession>A0ABU2JBI7</accession>
<evidence type="ECO:0000256" key="1">
    <source>
        <dbReference type="ARBA" id="ARBA00010141"/>
    </source>
</evidence>
<dbReference type="InterPro" id="IPR022616">
    <property type="entry name" value="Glyco_hydro_4_C"/>
</dbReference>
<dbReference type="Pfam" id="PF11975">
    <property type="entry name" value="Glyco_hydro_4C"/>
    <property type="match status" value="1"/>
</dbReference>
<dbReference type="Pfam" id="PF02056">
    <property type="entry name" value="Glyco_hydro_4"/>
    <property type="match status" value="1"/>
</dbReference>
<feature type="domain" description="Glycosyl hydrolase family 4 C-terminal" evidence="8">
    <location>
        <begin position="184"/>
        <end position="413"/>
    </location>
</feature>
<keyword evidence="2" id="KW-0479">Metal-binding</keyword>
<evidence type="ECO:0000256" key="5">
    <source>
        <dbReference type="ARBA" id="ARBA00023211"/>
    </source>
</evidence>
<dbReference type="SUPFAM" id="SSF51735">
    <property type="entry name" value="NAD(P)-binding Rossmann-fold domains"/>
    <property type="match status" value="1"/>
</dbReference>